<reference evidence="1" key="2">
    <citation type="journal article" date="2022" name="New Phytol.">
        <title>Evolutionary transition to the ectomycorrhizal habit in the genomes of a hyperdiverse lineage of mushroom-forming fungi.</title>
        <authorList>
            <person name="Looney B."/>
            <person name="Miyauchi S."/>
            <person name="Morin E."/>
            <person name="Drula E."/>
            <person name="Courty P.E."/>
            <person name="Kohler A."/>
            <person name="Kuo A."/>
            <person name="LaButti K."/>
            <person name="Pangilinan J."/>
            <person name="Lipzen A."/>
            <person name="Riley R."/>
            <person name="Andreopoulos W."/>
            <person name="He G."/>
            <person name="Johnson J."/>
            <person name="Nolan M."/>
            <person name="Tritt A."/>
            <person name="Barry K.W."/>
            <person name="Grigoriev I.V."/>
            <person name="Nagy L.G."/>
            <person name="Hibbett D."/>
            <person name="Henrissat B."/>
            <person name="Matheny P.B."/>
            <person name="Labbe J."/>
            <person name="Martin F.M."/>
        </authorList>
    </citation>
    <scope>NUCLEOTIDE SEQUENCE</scope>
    <source>
        <strain evidence="1">HHB10654</strain>
    </source>
</reference>
<dbReference type="EMBL" id="MU277194">
    <property type="protein sequence ID" value="KAI0065799.1"/>
    <property type="molecule type" value="Genomic_DNA"/>
</dbReference>
<organism evidence="1 2">
    <name type="scientific">Artomyces pyxidatus</name>
    <dbReference type="NCBI Taxonomy" id="48021"/>
    <lineage>
        <taxon>Eukaryota</taxon>
        <taxon>Fungi</taxon>
        <taxon>Dikarya</taxon>
        <taxon>Basidiomycota</taxon>
        <taxon>Agaricomycotina</taxon>
        <taxon>Agaricomycetes</taxon>
        <taxon>Russulales</taxon>
        <taxon>Auriscalpiaceae</taxon>
        <taxon>Artomyces</taxon>
    </lineage>
</organism>
<dbReference type="Proteomes" id="UP000814140">
    <property type="component" value="Unassembled WGS sequence"/>
</dbReference>
<gene>
    <name evidence="1" type="ORF">BV25DRAFT_1821485</name>
</gene>
<reference evidence="1" key="1">
    <citation type="submission" date="2021-03" db="EMBL/GenBank/DDBJ databases">
        <authorList>
            <consortium name="DOE Joint Genome Institute"/>
            <person name="Ahrendt S."/>
            <person name="Looney B.P."/>
            <person name="Miyauchi S."/>
            <person name="Morin E."/>
            <person name="Drula E."/>
            <person name="Courty P.E."/>
            <person name="Chicoki N."/>
            <person name="Fauchery L."/>
            <person name="Kohler A."/>
            <person name="Kuo A."/>
            <person name="Labutti K."/>
            <person name="Pangilinan J."/>
            <person name="Lipzen A."/>
            <person name="Riley R."/>
            <person name="Andreopoulos W."/>
            <person name="He G."/>
            <person name="Johnson J."/>
            <person name="Barry K.W."/>
            <person name="Grigoriev I.V."/>
            <person name="Nagy L."/>
            <person name="Hibbett D."/>
            <person name="Henrissat B."/>
            <person name="Matheny P.B."/>
            <person name="Labbe J."/>
            <person name="Martin F."/>
        </authorList>
    </citation>
    <scope>NUCLEOTIDE SEQUENCE</scope>
    <source>
        <strain evidence="1">HHB10654</strain>
    </source>
</reference>
<evidence type="ECO:0000313" key="2">
    <source>
        <dbReference type="Proteomes" id="UP000814140"/>
    </source>
</evidence>
<name>A0ACB8TA53_9AGAM</name>
<evidence type="ECO:0000313" key="1">
    <source>
        <dbReference type="EMBL" id="KAI0065799.1"/>
    </source>
</evidence>
<proteinExistence type="predicted"/>
<comment type="caution">
    <text evidence="1">The sequence shown here is derived from an EMBL/GenBank/DDBJ whole genome shotgun (WGS) entry which is preliminary data.</text>
</comment>
<sequence>MSSRVSFWSPFTVHRRHFTWHNPCKAGVDNRASSKLFADAEQEDSEQKPPLKIPVVQRDHENWTGEESTHDAVLRMLMDKYKPLRVGTIRTADEKLRQAPPRISRVDFDPAEVQGPSEPRRTAEEEVQNAPGVVLTASSALSTSDEPLLPAVEGHRPWHTTFKTPSHASSSIKYGSFPSLTPSSSRAPAPSGELDDRARRKEKEAKKRSLTAGRLTRAKESTLDYRLGIKTSHANARPNPVSMRGWGGLVEERIERARLAGHFRSIKGRGEPIKRQIDEGNPFIAREEYLMNRIVQRQGAAPPWVEIQGELETAVAAFREVVRQSWTRRAVRMLTASQPAALLPALSLRDVAALRDAEWEARERAYHDSALAEINSLVRKYNALAPYAVRRPYYVREAELGKAYEQSGEDILAGIGQRTQGASIRASRAISDEDEGGMGAGGHAIQSLRVRDVVRSWFRWKS</sequence>
<protein>
    <submittedName>
        <fullName evidence="1">Uncharacterized protein</fullName>
    </submittedName>
</protein>
<keyword evidence="2" id="KW-1185">Reference proteome</keyword>
<accession>A0ACB8TA53</accession>